<feature type="domain" description="Lipocalin-like" evidence="1">
    <location>
        <begin position="10"/>
        <end position="123"/>
    </location>
</feature>
<accession>A0ABR0K3V6</accession>
<dbReference type="InterPro" id="IPR024311">
    <property type="entry name" value="Lipocalin-like"/>
</dbReference>
<evidence type="ECO:0000313" key="2">
    <source>
        <dbReference type="EMBL" id="KAK5086045.1"/>
    </source>
</evidence>
<evidence type="ECO:0000313" key="3">
    <source>
        <dbReference type="Proteomes" id="UP001345013"/>
    </source>
</evidence>
<comment type="caution">
    <text evidence="2">The sequence shown here is derived from an EMBL/GenBank/DDBJ whole genome shotgun (WGS) entry which is preliminary data.</text>
</comment>
<reference evidence="2 3" key="1">
    <citation type="submission" date="2023-08" db="EMBL/GenBank/DDBJ databases">
        <title>Black Yeasts Isolated from many extreme environments.</title>
        <authorList>
            <person name="Coleine C."/>
            <person name="Stajich J.E."/>
            <person name="Selbmann L."/>
        </authorList>
    </citation>
    <scope>NUCLEOTIDE SEQUENCE [LARGE SCALE GENOMIC DNA]</scope>
    <source>
        <strain evidence="2 3">CCFEE 5885</strain>
    </source>
</reference>
<protein>
    <recommendedName>
        <fullName evidence="1">Lipocalin-like domain-containing protein</fullName>
    </recommendedName>
</protein>
<evidence type="ECO:0000259" key="1">
    <source>
        <dbReference type="Pfam" id="PF13924"/>
    </source>
</evidence>
<dbReference type="EMBL" id="JAVRRG010000102">
    <property type="protein sequence ID" value="KAK5086045.1"/>
    <property type="molecule type" value="Genomic_DNA"/>
</dbReference>
<proteinExistence type="predicted"/>
<organism evidence="2 3">
    <name type="scientific">Lithohypha guttulata</name>
    <dbReference type="NCBI Taxonomy" id="1690604"/>
    <lineage>
        <taxon>Eukaryota</taxon>
        <taxon>Fungi</taxon>
        <taxon>Dikarya</taxon>
        <taxon>Ascomycota</taxon>
        <taxon>Pezizomycotina</taxon>
        <taxon>Eurotiomycetes</taxon>
        <taxon>Chaetothyriomycetidae</taxon>
        <taxon>Chaetothyriales</taxon>
        <taxon>Trichomeriaceae</taxon>
        <taxon>Lithohypha</taxon>
    </lineage>
</organism>
<sequence length="190" mass="21916">MPKSLREQLVGAWDLIEYCAYMPNDESDKMYPMGPEAKGIIMYTPDGHMSAQLLTRQKTFSRYSGTEDDWAQAGKNYVAYTGQFYLDEQGDKQGPVLMHHMRTSNLPELVGDTQRRLCKIQDESDGKYLYLSLGETRKVFGEDRMIRVRWRRMPDNQATKPPAKLPVGSRHTWWDVLAMARATTKVARCK</sequence>
<gene>
    <name evidence="2" type="ORF">LTR24_007120</name>
</gene>
<keyword evidence="3" id="KW-1185">Reference proteome</keyword>
<dbReference type="Pfam" id="PF13924">
    <property type="entry name" value="Lipocalin_5"/>
    <property type="match status" value="1"/>
</dbReference>
<name>A0ABR0K3V6_9EURO</name>
<dbReference type="Proteomes" id="UP001345013">
    <property type="component" value="Unassembled WGS sequence"/>
</dbReference>